<dbReference type="GO" id="GO:0006012">
    <property type="term" value="P:galactose metabolic process"/>
    <property type="evidence" value="ECO:0007669"/>
    <property type="project" value="InterPro"/>
</dbReference>
<feature type="active site" description="Proton donor" evidence="9">
    <location>
        <position position="145"/>
    </location>
</feature>
<dbReference type="InterPro" id="IPR029062">
    <property type="entry name" value="Class_I_gatase-like"/>
</dbReference>
<evidence type="ECO:0000256" key="9">
    <source>
        <dbReference type="PIRSR" id="PIRSR001084-1"/>
    </source>
</evidence>
<dbReference type="InterPro" id="IPR013739">
    <property type="entry name" value="Beta_galactosidase_C"/>
</dbReference>
<keyword evidence="5 8" id="KW-0378">Hydrolase</keyword>
<name>A0A1H8H483_9BACI</name>
<keyword evidence="16" id="KW-1185">Reference proteome</keyword>
<comment type="similarity">
    <text evidence="2 8">Belongs to the glycosyl hydrolase 42 family.</text>
</comment>
<feature type="binding site" evidence="10">
    <location>
        <position position="106"/>
    </location>
    <ligand>
        <name>substrate</name>
    </ligand>
</feature>
<dbReference type="InterPro" id="IPR013529">
    <property type="entry name" value="Glyco_hydro_42_N"/>
</dbReference>
<evidence type="ECO:0000259" key="12">
    <source>
        <dbReference type="Pfam" id="PF02449"/>
    </source>
</evidence>
<comment type="catalytic activity">
    <reaction evidence="1 8">
        <text>Hydrolysis of terminal non-reducing beta-D-galactose residues in beta-D-galactosides.</text>
        <dbReference type="EC" id="3.2.1.23"/>
    </reaction>
</comment>
<dbReference type="PANTHER" id="PTHR36447:SF2">
    <property type="entry name" value="BETA-GALACTOSIDASE YESZ"/>
    <property type="match status" value="1"/>
</dbReference>
<feature type="binding site" evidence="11">
    <location>
        <position position="110"/>
    </location>
    <ligand>
        <name>Zn(2+)</name>
        <dbReference type="ChEBI" id="CHEBI:29105"/>
    </ligand>
</feature>
<feature type="binding site" evidence="11">
    <location>
        <position position="153"/>
    </location>
    <ligand>
        <name>Zn(2+)</name>
        <dbReference type="ChEBI" id="CHEBI:29105"/>
    </ligand>
</feature>
<dbReference type="InterPro" id="IPR003476">
    <property type="entry name" value="Glyco_hydro_42"/>
</dbReference>
<feature type="domain" description="Glycoside hydrolase family 42 N-terminal" evidence="12">
    <location>
        <begin position="10"/>
        <end position="375"/>
    </location>
</feature>
<evidence type="ECO:0000256" key="8">
    <source>
        <dbReference type="PIRNR" id="PIRNR001084"/>
    </source>
</evidence>
<keyword evidence="7 8" id="KW-0326">Glycosidase</keyword>
<gene>
    <name evidence="15" type="ORF">SAMN04488134_101247</name>
</gene>
<dbReference type="RefSeq" id="WP_177178165.1">
    <property type="nucleotide sequence ID" value="NZ_FODJ01000001.1"/>
</dbReference>
<evidence type="ECO:0000256" key="1">
    <source>
        <dbReference type="ARBA" id="ARBA00001412"/>
    </source>
</evidence>
<feature type="binding site" evidence="11">
    <location>
        <position position="158"/>
    </location>
    <ligand>
        <name>Zn(2+)</name>
        <dbReference type="ChEBI" id="CHEBI:29105"/>
    </ligand>
</feature>
<evidence type="ECO:0000256" key="4">
    <source>
        <dbReference type="ARBA" id="ARBA00022723"/>
    </source>
</evidence>
<evidence type="ECO:0000256" key="10">
    <source>
        <dbReference type="PIRSR" id="PIRSR001084-2"/>
    </source>
</evidence>
<dbReference type="PANTHER" id="PTHR36447">
    <property type="entry name" value="BETA-GALACTOSIDASE GANA"/>
    <property type="match status" value="1"/>
</dbReference>
<evidence type="ECO:0000256" key="3">
    <source>
        <dbReference type="ARBA" id="ARBA00012756"/>
    </source>
</evidence>
<dbReference type="InterPro" id="IPR013738">
    <property type="entry name" value="Beta_galactosidase_Trimer"/>
</dbReference>
<evidence type="ECO:0000256" key="11">
    <source>
        <dbReference type="PIRSR" id="PIRSR001084-3"/>
    </source>
</evidence>
<dbReference type="Pfam" id="PF02449">
    <property type="entry name" value="Glyco_hydro_42"/>
    <property type="match status" value="1"/>
</dbReference>
<feature type="binding site" evidence="10">
    <location>
        <position position="144"/>
    </location>
    <ligand>
        <name>substrate</name>
    </ligand>
</feature>
<dbReference type="InterPro" id="IPR017853">
    <property type="entry name" value="GH"/>
</dbReference>
<dbReference type="Pfam" id="PF08533">
    <property type="entry name" value="Glyco_hydro_42C"/>
    <property type="match status" value="1"/>
</dbReference>
<evidence type="ECO:0000259" key="13">
    <source>
        <dbReference type="Pfam" id="PF08532"/>
    </source>
</evidence>
<keyword evidence="6 11" id="KW-0862">Zinc</keyword>
<keyword evidence="4 11" id="KW-0479">Metal-binding</keyword>
<dbReference type="CDD" id="cd03143">
    <property type="entry name" value="A4_beta-galactosidase_middle_domain"/>
    <property type="match status" value="1"/>
</dbReference>
<evidence type="ECO:0000259" key="14">
    <source>
        <dbReference type="Pfam" id="PF08533"/>
    </source>
</evidence>
<dbReference type="Gene3D" id="3.20.20.80">
    <property type="entry name" value="Glycosidases"/>
    <property type="match status" value="1"/>
</dbReference>
<dbReference type="Proteomes" id="UP000199300">
    <property type="component" value="Unassembled WGS sequence"/>
</dbReference>
<feature type="domain" description="Beta-galactosidase C-terminal" evidence="14">
    <location>
        <begin position="603"/>
        <end position="657"/>
    </location>
</feature>
<evidence type="ECO:0000256" key="7">
    <source>
        <dbReference type="ARBA" id="ARBA00023295"/>
    </source>
</evidence>
<evidence type="ECO:0000313" key="16">
    <source>
        <dbReference type="Proteomes" id="UP000199300"/>
    </source>
</evidence>
<protein>
    <recommendedName>
        <fullName evidence="3 8">Beta-galactosidase</fullName>
        <shortName evidence="8">Beta-gal</shortName>
        <ecNumber evidence="3 8">3.2.1.23</ecNumber>
    </recommendedName>
</protein>
<sequence>MNKIYYGAALYPELWDRETTEQDIKEMKKLGMNLARIGEFAWSTFEPAPNQFDFSVLTETLTSLAEHEIDVIICTPTPTPPIWLTANYPERLHRNHQGVTMVHGSRQHICTNNRYFRERAAILVEQMIAAVAQFNHVVAIQLDNEFKCHVGPCYCETCKQEWHKWLASKYGTIDTLNNAWGTAIWSQHYQSFEQVVQPVSTPFLHNSSLQQNYLAFTHAKLAEFAAEQTKVIKKISPIPVTHNSSMFFDLDNELLADQLDFISFDTYTPAGKHPGFMMNQERWRYMKNDTRRTMLLETSTSHNGHLDLYGLLHPAGYLQAESFATFASGVEAFSYWLFRGQKSGCEQPHGSIVSSWGEPTIGYQPAKQVGELIEQLRPLLESSEVMEPRVALTYSDRARSFLTVEPGEDYDYKTLVTSFYQGLLALNIERKLVPEGHNLAETELLITPYVHYISDQFLEKVIKFVAQGGIWIAGPMTGDRTEEHTWHTDSGLGALTELAGVKEMMQFPTTGSGHKGEAFGTSVELSGLSSLFTVEDDVIVHGKVTAGQAQGKAFLIERALGKGKIVMVGTVLEQNALQVVIENYAKPYMAKHVAQVAEEIVIIKRKTNQGALQYWLVNFSDQPRSLVLEKEWRELLSDKQLGVGKHVIEPFGYRVLSQK</sequence>
<proteinExistence type="inferred from homology"/>
<evidence type="ECO:0000256" key="5">
    <source>
        <dbReference type="ARBA" id="ARBA00022801"/>
    </source>
</evidence>
<evidence type="ECO:0000256" key="2">
    <source>
        <dbReference type="ARBA" id="ARBA00005940"/>
    </source>
</evidence>
<dbReference type="PIRSF" id="PIRSF001084">
    <property type="entry name" value="B-galactosidase"/>
    <property type="match status" value="1"/>
</dbReference>
<feature type="binding site" evidence="11">
    <location>
        <position position="155"/>
    </location>
    <ligand>
        <name>Zn(2+)</name>
        <dbReference type="ChEBI" id="CHEBI:29105"/>
    </ligand>
</feature>
<dbReference type="STRING" id="872970.SAMN04488134_101247"/>
<dbReference type="Gene3D" id="3.40.50.880">
    <property type="match status" value="1"/>
</dbReference>
<dbReference type="Gene3D" id="2.60.40.1180">
    <property type="entry name" value="Golgi alpha-mannosidase II"/>
    <property type="match status" value="1"/>
</dbReference>
<dbReference type="SUPFAM" id="SSF52317">
    <property type="entry name" value="Class I glutamine amidotransferase-like"/>
    <property type="match status" value="1"/>
</dbReference>
<dbReference type="InterPro" id="IPR013780">
    <property type="entry name" value="Glyco_hydro_b"/>
</dbReference>
<organism evidence="15 16">
    <name type="scientific">Amphibacillus marinus</name>
    <dbReference type="NCBI Taxonomy" id="872970"/>
    <lineage>
        <taxon>Bacteria</taxon>
        <taxon>Bacillati</taxon>
        <taxon>Bacillota</taxon>
        <taxon>Bacilli</taxon>
        <taxon>Bacillales</taxon>
        <taxon>Bacillaceae</taxon>
        <taxon>Amphibacillus</taxon>
    </lineage>
</organism>
<dbReference type="SUPFAM" id="SSF51445">
    <property type="entry name" value="(Trans)glycosidases"/>
    <property type="match status" value="1"/>
</dbReference>
<feature type="domain" description="Beta-galactosidase trimerisation" evidence="13">
    <location>
        <begin position="389"/>
        <end position="586"/>
    </location>
</feature>
<feature type="active site" description="Nucleophile" evidence="9">
    <location>
        <position position="297"/>
    </location>
</feature>
<reference evidence="15 16" key="1">
    <citation type="submission" date="2016-10" db="EMBL/GenBank/DDBJ databases">
        <authorList>
            <person name="de Groot N.N."/>
        </authorList>
    </citation>
    <scope>NUCLEOTIDE SEQUENCE [LARGE SCALE GENOMIC DNA]</scope>
    <source>
        <strain evidence="15 16">CGMCC 1.10434</strain>
    </source>
</reference>
<dbReference type="EC" id="3.2.1.23" evidence="3 8"/>
<dbReference type="GO" id="GO:0046872">
    <property type="term" value="F:metal ion binding"/>
    <property type="evidence" value="ECO:0007669"/>
    <property type="project" value="UniProtKB-KW"/>
</dbReference>
<dbReference type="GO" id="GO:0009341">
    <property type="term" value="C:beta-galactosidase complex"/>
    <property type="evidence" value="ECO:0007669"/>
    <property type="project" value="InterPro"/>
</dbReference>
<dbReference type="EMBL" id="FODJ01000001">
    <property type="protein sequence ID" value="SEN50819.1"/>
    <property type="molecule type" value="Genomic_DNA"/>
</dbReference>
<dbReference type="Pfam" id="PF08532">
    <property type="entry name" value="Glyco_hydro_42M"/>
    <property type="match status" value="1"/>
</dbReference>
<dbReference type="AlphaFoldDB" id="A0A1H8H483"/>
<evidence type="ECO:0000313" key="15">
    <source>
        <dbReference type="EMBL" id="SEN50819.1"/>
    </source>
</evidence>
<evidence type="ECO:0000256" key="6">
    <source>
        <dbReference type="ARBA" id="ARBA00022833"/>
    </source>
</evidence>
<dbReference type="GO" id="GO:0004565">
    <property type="term" value="F:beta-galactosidase activity"/>
    <property type="evidence" value="ECO:0007669"/>
    <property type="project" value="UniProtKB-EC"/>
</dbReference>
<accession>A0A1H8H483</accession>